<dbReference type="Proteomes" id="UP001589854">
    <property type="component" value="Unassembled WGS sequence"/>
</dbReference>
<evidence type="ECO:0000313" key="1">
    <source>
        <dbReference type="EMBL" id="MFC0274092.1"/>
    </source>
</evidence>
<comment type="caution">
    <text evidence="1">The sequence shown here is derived from an EMBL/GenBank/DDBJ whole genome shotgun (WGS) entry which is preliminary data.</text>
</comment>
<proteinExistence type="predicted"/>
<keyword evidence="2" id="KW-1185">Reference proteome</keyword>
<protein>
    <submittedName>
        <fullName evidence="1">Uncharacterized protein</fullName>
    </submittedName>
</protein>
<evidence type="ECO:0000313" key="2">
    <source>
        <dbReference type="Proteomes" id="UP001589854"/>
    </source>
</evidence>
<gene>
    <name evidence="1" type="ORF">ACFFIX_22345</name>
</gene>
<accession>A0ABV6GMF1</accession>
<dbReference type="RefSeq" id="WP_378938004.1">
    <property type="nucleotide sequence ID" value="NZ_JBHLVO010000029.1"/>
</dbReference>
<name>A0ABV6GMF1_9BACI</name>
<reference evidence="1 2" key="1">
    <citation type="submission" date="2024-09" db="EMBL/GenBank/DDBJ databases">
        <authorList>
            <person name="Sun Q."/>
            <person name="Mori K."/>
        </authorList>
    </citation>
    <scope>NUCLEOTIDE SEQUENCE [LARGE SCALE GENOMIC DNA]</scope>
    <source>
        <strain evidence="1 2">CCM 7228</strain>
    </source>
</reference>
<dbReference type="EMBL" id="JBHLVO010000029">
    <property type="protein sequence ID" value="MFC0274092.1"/>
    <property type="molecule type" value="Genomic_DNA"/>
</dbReference>
<sequence length="83" mass="9567">MIKTQTKVNEKEFEVFTTIQLPISIKVKGENYQEAFNKAMSQLDEYAIAQVYLTLMLNNGEIISPKVHNWETPDGIEAVFEEE</sequence>
<organism evidence="1 2">
    <name type="scientific">Metabacillus herbersteinensis</name>
    <dbReference type="NCBI Taxonomy" id="283816"/>
    <lineage>
        <taxon>Bacteria</taxon>
        <taxon>Bacillati</taxon>
        <taxon>Bacillota</taxon>
        <taxon>Bacilli</taxon>
        <taxon>Bacillales</taxon>
        <taxon>Bacillaceae</taxon>
        <taxon>Metabacillus</taxon>
    </lineage>
</organism>